<dbReference type="InterPro" id="IPR037143">
    <property type="entry name" value="4-PPantetheinyl_Trfase_dom_sf"/>
</dbReference>
<dbReference type="Gene3D" id="3.90.470.20">
    <property type="entry name" value="4'-phosphopantetheinyl transferase domain"/>
    <property type="match status" value="2"/>
</dbReference>
<protein>
    <submittedName>
        <fullName evidence="3">Phosphopantetheinyl transferase-like protein</fullName>
    </submittedName>
</protein>
<dbReference type="HOGENOM" id="CLU_104083_1_0_10"/>
<gene>
    <name evidence="3" type="ordered locus">SGRA_0933</name>
</gene>
<dbReference type="GO" id="GO:0008897">
    <property type="term" value="F:holo-[acyl-carrier-protein] synthase activity"/>
    <property type="evidence" value="ECO:0007669"/>
    <property type="project" value="InterPro"/>
</dbReference>
<dbReference type="KEGG" id="sgn:SGRA_0933"/>
<evidence type="ECO:0000313" key="3">
    <source>
        <dbReference type="EMBL" id="AFC23669.1"/>
    </source>
</evidence>
<dbReference type="Pfam" id="PF01648">
    <property type="entry name" value="ACPS"/>
    <property type="match status" value="1"/>
</dbReference>
<reference evidence="3 4" key="1">
    <citation type="journal article" date="2012" name="Stand. Genomic Sci.">
        <title>Complete genome sequencing and analysis of Saprospira grandis str. Lewin, a predatory marine bacterium.</title>
        <authorList>
            <person name="Saw J.H."/>
            <person name="Yuryev A."/>
            <person name="Kanbe M."/>
            <person name="Hou S."/>
            <person name="Young A.G."/>
            <person name="Aizawa S."/>
            <person name="Alam M."/>
        </authorList>
    </citation>
    <scope>NUCLEOTIDE SEQUENCE [LARGE SCALE GENOMIC DNA]</scope>
    <source>
        <strain evidence="3 4">Lewin</strain>
    </source>
</reference>
<dbReference type="GO" id="GO:0000287">
    <property type="term" value="F:magnesium ion binding"/>
    <property type="evidence" value="ECO:0007669"/>
    <property type="project" value="InterPro"/>
</dbReference>
<keyword evidence="1 3" id="KW-0808">Transferase</keyword>
<dbReference type="AlphaFoldDB" id="H6L2U2"/>
<dbReference type="Proteomes" id="UP000007519">
    <property type="component" value="Chromosome"/>
</dbReference>
<dbReference type="InterPro" id="IPR008278">
    <property type="entry name" value="4-PPantetheinyl_Trfase_dom"/>
</dbReference>
<evidence type="ECO:0000313" key="4">
    <source>
        <dbReference type="Proteomes" id="UP000007519"/>
    </source>
</evidence>
<dbReference type="STRING" id="984262.SGRA_0933"/>
<dbReference type="OrthoDB" id="1190494at2"/>
<name>H6L2U2_SAPGL</name>
<dbReference type="EMBL" id="CP002831">
    <property type="protein sequence ID" value="AFC23669.1"/>
    <property type="molecule type" value="Genomic_DNA"/>
</dbReference>
<sequence length="210" mass="23383">MPIILERKLGVSQLWVWEQTEPLDQLKAALPQCLLARTPQQAQAALAYCSSRLLLQEVFGRPALLSLTKDAQGRPFINDKAISISHCQGFSALTMAGPRPGLDVEGPRGAQLARIAHKFILPDKLQALQERPKEEYLEALANIWSAKEALFKAMGGGGIDFREHLSVDYPPEMLQLPGRFSARYHGPKGQVEFALEALPLPQQHRLIWCI</sequence>
<feature type="domain" description="4'-phosphopantetheinyl transferase" evidence="2">
    <location>
        <begin position="101"/>
        <end position="163"/>
    </location>
</feature>
<dbReference type="RefSeq" id="WP_015691320.1">
    <property type="nucleotide sequence ID" value="NC_016940.1"/>
</dbReference>
<proteinExistence type="predicted"/>
<organism evidence="3 4">
    <name type="scientific">Saprospira grandis (strain Lewin)</name>
    <dbReference type="NCBI Taxonomy" id="984262"/>
    <lineage>
        <taxon>Bacteria</taxon>
        <taxon>Pseudomonadati</taxon>
        <taxon>Bacteroidota</taxon>
        <taxon>Saprospiria</taxon>
        <taxon>Saprospirales</taxon>
        <taxon>Saprospiraceae</taxon>
        <taxon>Saprospira</taxon>
    </lineage>
</organism>
<evidence type="ECO:0000259" key="2">
    <source>
        <dbReference type="Pfam" id="PF01648"/>
    </source>
</evidence>
<keyword evidence="4" id="KW-1185">Reference proteome</keyword>
<dbReference type="eggNOG" id="COG2091">
    <property type="taxonomic scope" value="Bacteria"/>
</dbReference>
<dbReference type="SUPFAM" id="SSF56214">
    <property type="entry name" value="4'-phosphopantetheinyl transferase"/>
    <property type="match status" value="1"/>
</dbReference>
<accession>H6L2U2</accession>
<evidence type="ECO:0000256" key="1">
    <source>
        <dbReference type="ARBA" id="ARBA00022679"/>
    </source>
</evidence>